<comment type="function">
    <text evidence="4">Interacts with the SecY protein in vivo. May bind preferentially to an uncomplexed state of SecY, thus functioning either as a chelating agent for excess SecY in the cell or as a regulatory factor that negatively controls the translocase function.</text>
</comment>
<dbReference type="Proteomes" id="UP000215148">
    <property type="component" value="Chromosome 1"/>
</dbReference>
<organism evidence="5 6">
    <name type="scientific">Vibrio qinghaiensis</name>
    <dbReference type="NCBI Taxonomy" id="2025808"/>
    <lineage>
        <taxon>Bacteria</taxon>
        <taxon>Pseudomonadati</taxon>
        <taxon>Pseudomonadota</taxon>
        <taxon>Gammaproteobacteria</taxon>
        <taxon>Vibrionales</taxon>
        <taxon>Vibrionaceae</taxon>
        <taxon>Vibrio</taxon>
    </lineage>
</organism>
<comment type="similarity">
    <text evidence="4">Belongs to the Syd family.</text>
</comment>
<proteinExistence type="inferred from homology"/>
<dbReference type="CDD" id="cd16323">
    <property type="entry name" value="Syd"/>
    <property type="match status" value="1"/>
</dbReference>
<keyword evidence="6" id="KW-1185">Reference proteome</keyword>
<dbReference type="NCBIfam" id="NF003439">
    <property type="entry name" value="PRK04968.1"/>
    <property type="match status" value="1"/>
</dbReference>
<dbReference type="GO" id="GO:0009898">
    <property type="term" value="C:cytoplasmic side of plasma membrane"/>
    <property type="evidence" value="ECO:0007669"/>
    <property type="project" value="InterPro"/>
</dbReference>
<dbReference type="EMBL" id="CP022741">
    <property type="protein sequence ID" value="ASU21763.1"/>
    <property type="molecule type" value="Genomic_DNA"/>
</dbReference>
<accession>A0A223MWB6</accession>
<evidence type="ECO:0000256" key="4">
    <source>
        <dbReference type="HAMAP-Rule" id="MF_01104"/>
    </source>
</evidence>
<comment type="subcellular location">
    <subcellularLocation>
        <location evidence="4">Cell inner membrane</location>
        <topology evidence="4">Peripheral membrane protein</topology>
        <orientation evidence="4">Cytoplasmic side</orientation>
    </subcellularLocation>
    <text evidence="4">Loosely associated with the cytoplasmic side of the inner membrane, probably via SecY.</text>
</comment>
<dbReference type="AlphaFoldDB" id="A0A223MWB6"/>
<gene>
    <name evidence="4" type="primary">syd</name>
    <name evidence="5" type="ORF">CCZ37_03770</name>
</gene>
<evidence type="ECO:0000256" key="1">
    <source>
        <dbReference type="ARBA" id="ARBA00022475"/>
    </source>
</evidence>
<dbReference type="InterPro" id="IPR009948">
    <property type="entry name" value="Syd"/>
</dbReference>
<keyword evidence="1 4" id="KW-1003">Cell membrane</keyword>
<dbReference type="HAMAP" id="MF_01104">
    <property type="entry name" value="Syd"/>
    <property type="match status" value="1"/>
</dbReference>
<protein>
    <recommendedName>
        <fullName evidence="4">Protein Syd</fullName>
    </recommendedName>
</protein>
<dbReference type="KEGG" id="vqi:CCZ37_03770"/>
<evidence type="ECO:0000313" key="5">
    <source>
        <dbReference type="EMBL" id="ASU21763.1"/>
    </source>
</evidence>
<sequence length="185" mass="20770">MEHFMAQTAEQALLSFTQRYLDAYQTKHGESPRNDELAELDSPCAVMNDQDSVLWKPVVRSVAADFSNVEAAIELTLHSDIKAFYGVQFCADMPAKWQGNELALLQVWSEDDFVRLQENILGHLVTQRRLKLKPTVFIGATDAEMDVISICNLSGHVILERLGTDKRDVLAESVAEFFANLEPVV</sequence>
<reference evidence="5 6" key="1">
    <citation type="submission" date="2017-08" db="EMBL/GenBank/DDBJ databases">
        <title>The Vibrio qinghaiensis sp.-Q67 is a luminous bacteria isolated firstly from Qinghai lake, Qinghai province, China, which has been proved to be very sensitive to detect environmental and food pollutants. Therefore, complete genome analysis of V. qinghaiensis sp.-Q67 highlights the potential application of this strain on detection of hazards in the contaminated environments.</title>
        <authorList>
            <person name="Gong L."/>
        </authorList>
    </citation>
    <scope>NUCLEOTIDE SEQUENCE [LARGE SCALE GENOMIC DNA]</scope>
    <source>
        <strain evidence="5 6">Q67</strain>
    </source>
</reference>
<keyword evidence="2 4" id="KW-0997">Cell inner membrane</keyword>
<evidence type="ECO:0000256" key="2">
    <source>
        <dbReference type="ARBA" id="ARBA00022519"/>
    </source>
</evidence>
<name>A0A223MWB6_9VIBR</name>
<dbReference type="Gene3D" id="3.40.1580.20">
    <property type="entry name" value="Syd protein"/>
    <property type="match status" value="1"/>
</dbReference>
<keyword evidence="3 4" id="KW-0472">Membrane</keyword>
<dbReference type="InterPro" id="IPR038228">
    <property type="entry name" value="Syd_sf"/>
</dbReference>
<evidence type="ECO:0000256" key="3">
    <source>
        <dbReference type="ARBA" id="ARBA00023136"/>
    </source>
</evidence>
<dbReference type="Pfam" id="PF07348">
    <property type="entry name" value="Syd"/>
    <property type="match status" value="1"/>
</dbReference>
<evidence type="ECO:0000313" key="6">
    <source>
        <dbReference type="Proteomes" id="UP000215148"/>
    </source>
</evidence>